<dbReference type="OrthoDB" id="444631at2759"/>
<feature type="transmembrane region" description="Helical" evidence="6">
    <location>
        <begin position="153"/>
        <end position="177"/>
    </location>
</feature>
<dbReference type="InterPro" id="IPR049326">
    <property type="entry name" value="Rhodopsin_dom_fungi"/>
</dbReference>
<reference evidence="8 9" key="1">
    <citation type="submission" date="2020-03" db="EMBL/GenBank/DDBJ databases">
        <title>Draft Genome Sequence of Cudoniella acicularis.</title>
        <authorList>
            <person name="Buettner E."/>
            <person name="Kellner H."/>
        </authorList>
    </citation>
    <scope>NUCLEOTIDE SEQUENCE [LARGE SCALE GENOMIC DNA]</scope>
    <source>
        <strain evidence="8 9">DSM 108380</strain>
    </source>
</reference>
<dbReference type="Pfam" id="PF20684">
    <property type="entry name" value="Fung_rhodopsin"/>
    <property type="match status" value="1"/>
</dbReference>
<dbReference type="AlphaFoldDB" id="A0A8H4VR44"/>
<keyword evidence="9" id="KW-1185">Reference proteome</keyword>
<evidence type="ECO:0000256" key="2">
    <source>
        <dbReference type="ARBA" id="ARBA00022692"/>
    </source>
</evidence>
<evidence type="ECO:0000313" key="9">
    <source>
        <dbReference type="Proteomes" id="UP000566819"/>
    </source>
</evidence>
<feature type="transmembrane region" description="Helical" evidence="6">
    <location>
        <begin position="119"/>
        <end position="141"/>
    </location>
</feature>
<comment type="subcellular location">
    <subcellularLocation>
        <location evidence="1">Membrane</location>
        <topology evidence="1">Multi-pass membrane protein</topology>
    </subcellularLocation>
</comment>
<gene>
    <name evidence="8" type="ORF">G7Y89_g14861</name>
</gene>
<evidence type="ECO:0000259" key="7">
    <source>
        <dbReference type="Pfam" id="PF20684"/>
    </source>
</evidence>
<evidence type="ECO:0000256" key="1">
    <source>
        <dbReference type="ARBA" id="ARBA00004141"/>
    </source>
</evidence>
<feature type="transmembrane region" description="Helical" evidence="6">
    <location>
        <begin position="37"/>
        <end position="57"/>
    </location>
</feature>
<name>A0A8H4VR44_9HELO</name>
<protein>
    <recommendedName>
        <fullName evidence="7">Rhodopsin domain-containing protein</fullName>
    </recommendedName>
</protein>
<dbReference type="InterPro" id="IPR052337">
    <property type="entry name" value="SAT4-like"/>
</dbReference>
<feature type="domain" description="Rhodopsin" evidence="7">
    <location>
        <begin position="37"/>
        <end position="178"/>
    </location>
</feature>
<comment type="similarity">
    <text evidence="5">Belongs to the SAT4 family.</text>
</comment>
<dbReference type="PANTHER" id="PTHR33048:SF47">
    <property type="entry name" value="INTEGRAL MEMBRANE PROTEIN-RELATED"/>
    <property type="match status" value="1"/>
</dbReference>
<evidence type="ECO:0000313" key="8">
    <source>
        <dbReference type="EMBL" id="KAF4618987.1"/>
    </source>
</evidence>
<dbReference type="PANTHER" id="PTHR33048">
    <property type="entry name" value="PTH11-LIKE INTEGRAL MEMBRANE PROTEIN (AFU_ORTHOLOGUE AFUA_5G11245)"/>
    <property type="match status" value="1"/>
</dbReference>
<dbReference type="GO" id="GO:0016020">
    <property type="term" value="C:membrane"/>
    <property type="evidence" value="ECO:0007669"/>
    <property type="project" value="UniProtKB-SubCell"/>
</dbReference>
<evidence type="ECO:0000256" key="6">
    <source>
        <dbReference type="SAM" id="Phobius"/>
    </source>
</evidence>
<proteinExistence type="inferred from homology"/>
<evidence type="ECO:0000256" key="4">
    <source>
        <dbReference type="ARBA" id="ARBA00023136"/>
    </source>
</evidence>
<sequence>MGKPYSAHLGGSGSGASRLHSSCSFDALEKNVSGQKVHWWCIFAFTVATYIVGIGTIQYNCLAPPFMEIVANCSGHSAQHFEHATLATNLAIDVSTDLAILSIPMRMLWKVRIRLRQKLALGAIFCLVMITISVAIIRFAVVSRTVQPEQSWLYFWNTVETTIAIIIACLASFRALFTKQEKHAKIQDSTNDSRDRRRLFGWGLPWSGSWRSRGRSTIEKPSMVRKQTMDSSSKASQEDILPGRVHVRTDVELSSWSQREVDMA</sequence>
<comment type="caution">
    <text evidence="8">The sequence shown here is derived from an EMBL/GenBank/DDBJ whole genome shotgun (WGS) entry which is preliminary data.</text>
</comment>
<keyword evidence="3 6" id="KW-1133">Transmembrane helix</keyword>
<dbReference type="Proteomes" id="UP000566819">
    <property type="component" value="Unassembled WGS sequence"/>
</dbReference>
<organism evidence="8 9">
    <name type="scientific">Cudoniella acicularis</name>
    <dbReference type="NCBI Taxonomy" id="354080"/>
    <lineage>
        <taxon>Eukaryota</taxon>
        <taxon>Fungi</taxon>
        <taxon>Dikarya</taxon>
        <taxon>Ascomycota</taxon>
        <taxon>Pezizomycotina</taxon>
        <taxon>Leotiomycetes</taxon>
        <taxon>Helotiales</taxon>
        <taxon>Tricladiaceae</taxon>
        <taxon>Cudoniella</taxon>
    </lineage>
</organism>
<keyword evidence="2 6" id="KW-0812">Transmembrane</keyword>
<accession>A0A8H4VR44</accession>
<evidence type="ECO:0000256" key="3">
    <source>
        <dbReference type="ARBA" id="ARBA00022989"/>
    </source>
</evidence>
<dbReference type="EMBL" id="JAAMPI010002083">
    <property type="protein sequence ID" value="KAF4618987.1"/>
    <property type="molecule type" value="Genomic_DNA"/>
</dbReference>
<keyword evidence="4 6" id="KW-0472">Membrane</keyword>
<evidence type="ECO:0000256" key="5">
    <source>
        <dbReference type="ARBA" id="ARBA00038359"/>
    </source>
</evidence>